<keyword evidence="5 7" id="KW-0067">ATP-binding</keyword>
<protein>
    <submittedName>
        <fullName evidence="7">ATP-binding cassette domain-containing protein</fullName>
    </submittedName>
</protein>
<dbReference type="PROSITE" id="PS50893">
    <property type="entry name" value="ABC_TRANSPORTER_2"/>
    <property type="match status" value="1"/>
</dbReference>
<keyword evidence="4" id="KW-0547">Nucleotide-binding</keyword>
<evidence type="ECO:0000313" key="7">
    <source>
        <dbReference type="EMBL" id="MDT9001112.1"/>
    </source>
</evidence>
<keyword evidence="2" id="KW-0813">Transport</keyword>
<dbReference type="InterPro" id="IPR003593">
    <property type="entry name" value="AAA+_ATPase"/>
</dbReference>
<dbReference type="SUPFAM" id="SSF52540">
    <property type="entry name" value="P-loop containing nucleoside triphosphate hydrolases"/>
    <property type="match status" value="1"/>
</dbReference>
<evidence type="ECO:0000256" key="4">
    <source>
        <dbReference type="ARBA" id="ARBA00022741"/>
    </source>
</evidence>
<sequence length="289" mass="32035">MLNIKNLVKVYPPNVRAVDDVSLTLERGVVGLIGHNGAGKTTLLDMLCTLSRPTAGQILFDGVDIVARPDAMRQRLGFLPQNFGAQANLTAQDFLAYLAALKGVRDPARVRQCLELVNLQDCARRRMTDFSGGMRRRLGIAQALLGDPDFVVVDEPTTGLDLDERMRFRALMAELGRKKLVLISTHIVSDIENIASALLVMDRGKLLAQTEPQRLLAQLRGNIWSLSTTQQHYEELRESVHVLHVLQHSGGVDLRLAHRERPCAQALPLEPSLEDALLAFPRLNRESTA</sequence>
<dbReference type="SMART" id="SM00382">
    <property type="entry name" value="AAA"/>
    <property type="match status" value="1"/>
</dbReference>
<reference evidence="7" key="1">
    <citation type="submission" date="2023-09" db="EMBL/GenBank/DDBJ databases">
        <title>Paucibacter sp. APW11 Genome sequencing and assembly.</title>
        <authorList>
            <person name="Kim I."/>
        </authorList>
    </citation>
    <scope>NUCLEOTIDE SEQUENCE</scope>
    <source>
        <strain evidence="7">APW11</strain>
    </source>
</reference>
<accession>A0ABU3PET5</accession>
<dbReference type="PROSITE" id="PS00211">
    <property type="entry name" value="ABC_TRANSPORTER_1"/>
    <property type="match status" value="1"/>
</dbReference>
<dbReference type="Proteomes" id="UP001246372">
    <property type="component" value="Unassembled WGS sequence"/>
</dbReference>
<dbReference type="RefSeq" id="WP_315652001.1">
    <property type="nucleotide sequence ID" value="NZ_JAVXZY010000008.1"/>
</dbReference>
<evidence type="ECO:0000313" key="8">
    <source>
        <dbReference type="Proteomes" id="UP001246372"/>
    </source>
</evidence>
<keyword evidence="3" id="KW-0472">Membrane</keyword>
<dbReference type="EMBL" id="JAVXZY010000008">
    <property type="protein sequence ID" value="MDT9001112.1"/>
    <property type="molecule type" value="Genomic_DNA"/>
</dbReference>
<evidence type="ECO:0000256" key="5">
    <source>
        <dbReference type="ARBA" id="ARBA00022840"/>
    </source>
</evidence>
<evidence type="ECO:0000256" key="3">
    <source>
        <dbReference type="ARBA" id="ARBA00022475"/>
    </source>
</evidence>
<dbReference type="InterPro" id="IPR003439">
    <property type="entry name" value="ABC_transporter-like_ATP-bd"/>
</dbReference>
<proteinExistence type="inferred from homology"/>
<evidence type="ECO:0000256" key="1">
    <source>
        <dbReference type="ARBA" id="ARBA00005417"/>
    </source>
</evidence>
<dbReference type="Gene3D" id="3.40.50.300">
    <property type="entry name" value="P-loop containing nucleotide triphosphate hydrolases"/>
    <property type="match status" value="1"/>
</dbReference>
<dbReference type="InterPro" id="IPR017871">
    <property type="entry name" value="ABC_transporter-like_CS"/>
</dbReference>
<dbReference type="PANTHER" id="PTHR43335:SF2">
    <property type="entry name" value="ABC TRANSPORTER, ATP-BINDING PROTEIN"/>
    <property type="match status" value="1"/>
</dbReference>
<dbReference type="InterPro" id="IPR027417">
    <property type="entry name" value="P-loop_NTPase"/>
</dbReference>
<name>A0ABU3PET5_9BURK</name>
<evidence type="ECO:0000256" key="2">
    <source>
        <dbReference type="ARBA" id="ARBA00022448"/>
    </source>
</evidence>
<dbReference type="Pfam" id="PF00005">
    <property type="entry name" value="ABC_tran"/>
    <property type="match status" value="1"/>
</dbReference>
<dbReference type="GO" id="GO:0005524">
    <property type="term" value="F:ATP binding"/>
    <property type="evidence" value="ECO:0007669"/>
    <property type="project" value="UniProtKB-KW"/>
</dbReference>
<comment type="caution">
    <text evidence="7">The sequence shown here is derived from an EMBL/GenBank/DDBJ whole genome shotgun (WGS) entry which is preliminary data.</text>
</comment>
<keyword evidence="3" id="KW-1003">Cell membrane</keyword>
<organism evidence="7 8">
    <name type="scientific">Roseateles aquae</name>
    <dbReference type="NCBI Taxonomy" id="3077235"/>
    <lineage>
        <taxon>Bacteria</taxon>
        <taxon>Pseudomonadati</taxon>
        <taxon>Pseudomonadota</taxon>
        <taxon>Betaproteobacteria</taxon>
        <taxon>Burkholderiales</taxon>
        <taxon>Sphaerotilaceae</taxon>
        <taxon>Roseateles</taxon>
    </lineage>
</organism>
<comment type="similarity">
    <text evidence="1">Belongs to the ABC transporter superfamily.</text>
</comment>
<evidence type="ECO:0000259" key="6">
    <source>
        <dbReference type="PROSITE" id="PS50893"/>
    </source>
</evidence>
<gene>
    <name evidence="7" type="ORF">RQP53_17670</name>
</gene>
<dbReference type="PANTHER" id="PTHR43335">
    <property type="entry name" value="ABC TRANSPORTER, ATP-BINDING PROTEIN"/>
    <property type="match status" value="1"/>
</dbReference>
<keyword evidence="8" id="KW-1185">Reference proteome</keyword>
<feature type="domain" description="ABC transporter" evidence="6">
    <location>
        <begin position="2"/>
        <end position="228"/>
    </location>
</feature>